<dbReference type="PANTHER" id="PTHR44252">
    <property type="entry name" value="D-ERYTHRULOSE REDUCTASE"/>
    <property type="match status" value="1"/>
</dbReference>
<dbReference type="GO" id="GO:0050038">
    <property type="term" value="F:L-xylulose reductase (NADPH) activity"/>
    <property type="evidence" value="ECO:0007669"/>
    <property type="project" value="TreeGrafter"/>
</dbReference>
<dbReference type="Proteomes" id="UP000031980">
    <property type="component" value="Unassembled WGS sequence"/>
</dbReference>
<protein>
    <submittedName>
        <fullName evidence="4">3-oxoacyl-ACP reductase</fullName>
    </submittedName>
</protein>
<dbReference type="PRINTS" id="PR00080">
    <property type="entry name" value="SDRFAMILY"/>
</dbReference>
<gene>
    <name evidence="4" type="ORF">BA92_02155</name>
</gene>
<dbReference type="Pfam" id="PF13561">
    <property type="entry name" value="adh_short_C2"/>
    <property type="match status" value="1"/>
</dbReference>
<organism evidence="4 5">
    <name type="scientific">Sanguibacteroides justesenii</name>
    <dbReference type="NCBI Taxonomy" id="1547597"/>
    <lineage>
        <taxon>Bacteria</taxon>
        <taxon>Pseudomonadati</taxon>
        <taxon>Bacteroidota</taxon>
        <taxon>Bacteroidia</taxon>
        <taxon>Bacteroidales</taxon>
        <taxon>Porphyromonadaceae</taxon>
        <taxon>Sanguibacteroides</taxon>
    </lineage>
</organism>
<dbReference type="Gene3D" id="3.40.50.720">
    <property type="entry name" value="NAD(P)-binding Rossmann-like Domain"/>
    <property type="match status" value="1"/>
</dbReference>
<evidence type="ECO:0000256" key="3">
    <source>
        <dbReference type="ARBA" id="ARBA00022857"/>
    </source>
</evidence>
<dbReference type="SUPFAM" id="SSF51735">
    <property type="entry name" value="NAD(P)-binding Rossmann-fold domains"/>
    <property type="match status" value="1"/>
</dbReference>
<evidence type="ECO:0000256" key="1">
    <source>
        <dbReference type="ARBA" id="ARBA00006484"/>
    </source>
</evidence>
<comment type="similarity">
    <text evidence="1">Belongs to the short-chain dehydrogenases/reductases (SDR) family.</text>
</comment>
<dbReference type="GO" id="GO:0006006">
    <property type="term" value="P:glucose metabolic process"/>
    <property type="evidence" value="ECO:0007669"/>
    <property type="project" value="TreeGrafter"/>
</dbReference>
<dbReference type="InterPro" id="IPR002347">
    <property type="entry name" value="SDR_fam"/>
</dbReference>
<keyword evidence="5" id="KW-1185">Reference proteome</keyword>
<name>A0A0C3RK07_9PORP</name>
<accession>A0A0C3RK07</accession>
<dbReference type="GO" id="GO:0005997">
    <property type="term" value="P:xylulose metabolic process"/>
    <property type="evidence" value="ECO:0007669"/>
    <property type="project" value="TreeGrafter"/>
</dbReference>
<comment type="caution">
    <text evidence="4">The sequence shown here is derived from an EMBL/GenBank/DDBJ whole genome shotgun (WGS) entry which is preliminary data.</text>
</comment>
<dbReference type="GO" id="GO:0004090">
    <property type="term" value="F:carbonyl reductase (NADPH) activity"/>
    <property type="evidence" value="ECO:0007669"/>
    <property type="project" value="TreeGrafter"/>
</dbReference>
<dbReference type="PROSITE" id="PS00061">
    <property type="entry name" value="ADH_SHORT"/>
    <property type="match status" value="1"/>
</dbReference>
<dbReference type="PANTHER" id="PTHR44252:SF3">
    <property type="entry name" value="D-ERYTHRULOSE REDUCTASE-RELATED"/>
    <property type="match status" value="1"/>
</dbReference>
<dbReference type="EMBL" id="JPIU01000025">
    <property type="protein sequence ID" value="KIO46689.1"/>
    <property type="molecule type" value="Genomic_DNA"/>
</dbReference>
<dbReference type="RefSeq" id="WP_041504797.1">
    <property type="nucleotide sequence ID" value="NZ_JPIU01000025.1"/>
</dbReference>
<reference evidence="4 5" key="1">
    <citation type="submission" date="2014-07" db="EMBL/GenBank/DDBJ databases">
        <title>Porphyromonadaceae bacterium OUH 308042 = ATCC BAA-2681 = DSM 28342 draft genome.</title>
        <authorList>
            <person name="Sydenham T.V."/>
            <person name="Hasman H."/>
            <person name="Justensen U.S."/>
        </authorList>
    </citation>
    <scope>NUCLEOTIDE SEQUENCE [LARGE SCALE GENOMIC DNA]</scope>
    <source>
        <strain evidence="4 5">OUH 308042</strain>
    </source>
</reference>
<keyword evidence="3" id="KW-0521">NADP</keyword>
<sequence>MNILVTGVSRGVGLEICKVLLKQGHCVYGIARNYTEELKELGTEYAGKLLFKNVDLSNIKEIHKLVFKEFITNRTELHGYVNNAAMAYDDIITNINIDKLALMFQTNVYTPMILTKYAIRNMILHKVKGSIVHISSISAHTGYKGLAMYASSKAALEAFSKNTAREWGELGIRSNVVVPGFMETAMSATLSESQKDRIYRRTSLKQATDINSVAETVFFLLSDKARSITGQDIHVDNGTI</sequence>
<dbReference type="AlphaFoldDB" id="A0A0C3RK07"/>
<dbReference type="InterPro" id="IPR051737">
    <property type="entry name" value="L-xylulose/Carbonyl_redctase"/>
</dbReference>
<evidence type="ECO:0000256" key="2">
    <source>
        <dbReference type="ARBA" id="ARBA00011881"/>
    </source>
</evidence>
<evidence type="ECO:0000313" key="4">
    <source>
        <dbReference type="EMBL" id="KIO46689.1"/>
    </source>
</evidence>
<dbReference type="InterPro" id="IPR020904">
    <property type="entry name" value="Sc_DH/Rdtase_CS"/>
</dbReference>
<proteinExistence type="inferred from homology"/>
<dbReference type="PRINTS" id="PR00081">
    <property type="entry name" value="GDHRDH"/>
</dbReference>
<dbReference type="InterPro" id="IPR036291">
    <property type="entry name" value="NAD(P)-bd_dom_sf"/>
</dbReference>
<dbReference type="CDD" id="cd05233">
    <property type="entry name" value="SDR_c"/>
    <property type="match status" value="1"/>
</dbReference>
<evidence type="ECO:0000313" key="5">
    <source>
        <dbReference type="Proteomes" id="UP000031980"/>
    </source>
</evidence>
<comment type="subunit">
    <text evidence="2">Homotetramer.</text>
</comment>